<dbReference type="InterPro" id="IPR036388">
    <property type="entry name" value="WH-like_DNA-bd_sf"/>
</dbReference>
<dbReference type="Pfam" id="PF00126">
    <property type="entry name" value="HTH_1"/>
    <property type="match status" value="1"/>
</dbReference>
<proteinExistence type="inferred from homology"/>
<organism evidence="6 7">
    <name type="scientific">Bhargavaea ginsengi</name>
    <dbReference type="NCBI Taxonomy" id="426757"/>
    <lineage>
        <taxon>Bacteria</taxon>
        <taxon>Bacillati</taxon>
        <taxon>Bacillota</taxon>
        <taxon>Bacilli</taxon>
        <taxon>Bacillales</taxon>
        <taxon>Caryophanaceae</taxon>
        <taxon>Bhargavaea</taxon>
    </lineage>
</organism>
<keyword evidence="7" id="KW-1185">Reference proteome</keyword>
<sequence length="314" mass="35699">MDIKNFSTRDLNIFREVAEQRSFTKAGERLFIAQPSISKTIQRLELELGLVLFNRNKKQLSLTDAGEIVYQYSKSQLTVIQQMQLKLNELSEIMVGTISIGLPQIIGTFLFPSVWRVFSERYPGVTIQIEEKGGLVTERLVEKENLDVAFVVLPVQNPNLNIMRIYEDQFVVCVPSTHPLSNREVISLIELENEKFILFEKSFALHRHVVNACKETGFVPQVAMESTQWDLVLELVSAGMGISVVPRVLANKLNNIDISTIPLHEPDLKWQIGMITNEKAYQSFALKAFVQVVEEVYAPSFRKHSLQPGNHSLL</sequence>
<keyword evidence="3 6" id="KW-0238">DNA-binding</keyword>
<dbReference type="PANTHER" id="PTHR30419:SF8">
    <property type="entry name" value="NITROGEN ASSIMILATION TRANSCRIPTIONAL ACTIVATOR-RELATED"/>
    <property type="match status" value="1"/>
</dbReference>
<dbReference type="SUPFAM" id="SSF46785">
    <property type="entry name" value="Winged helix' DNA-binding domain"/>
    <property type="match status" value="1"/>
</dbReference>
<keyword evidence="4" id="KW-0804">Transcription</keyword>
<dbReference type="GO" id="GO:0003677">
    <property type="term" value="F:DNA binding"/>
    <property type="evidence" value="ECO:0007669"/>
    <property type="project" value="UniProtKB-KW"/>
</dbReference>
<keyword evidence="2" id="KW-0805">Transcription regulation</keyword>
<name>A0A1H6UBK8_9BACL</name>
<dbReference type="PROSITE" id="PS50931">
    <property type="entry name" value="HTH_LYSR"/>
    <property type="match status" value="1"/>
</dbReference>
<evidence type="ECO:0000313" key="7">
    <source>
        <dbReference type="Proteomes" id="UP000199200"/>
    </source>
</evidence>
<dbReference type="AlphaFoldDB" id="A0A1H6UBK8"/>
<dbReference type="PRINTS" id="PR00039">
    <property type="entry name" value="HTHLYSR"/>
</dbReference>
<dbReference type="GO" id="GO:0005829">
    <property type="term" value="C:cytosol"/>
    <property type="evidence" value="ECO:0007669"/>
    <property type="project" value="TreeGrafter"/>
</dbReference>
<dbReference type="GO" id="GO:0003700">
    <property type="term" value="F:DNA-binding transcription factor activity"/>
    <property type="evidence" value="ECO:0007669"/>
    <property type="project" value="InterPro"/>
</dbReference>
<evidence type="ECO:0000259" key="5">
    <source>
        <dbReference type="PROSITE" id="PS50931"/>
    </source>
</evidence>
<protein>
    <submittedName>
        <fullName evidence="6">DNA-binding transcriptional regulator, LysR family</fullName>
    </submittedName>
</protein>
<dbReference type="InterPro" id="IPR050950">
    <property type="entry name" value="HTH-type_LysR_regulators"/>
</dbReference>
<dbReference type="Proteomes" id="UP000199200">
    <property type="component" value="Unassembled WGS sequence"/>
</dbReference>
<accession>A0A1H6UBK8</accession>
<evidence type="ECO:0000313" key="6">
    <source>
        <dbReference type="EMBL" id="SEI89738.1"/>
    </source>
</evidence>
<dbReference type="STRING" id="426757.SAMN04488127_0735"/>
<reference evidence="7" key="1">
    <citation type="submission" date="2016-10" db="EMBL/GenBank/DDBJ databases">
        <authorList>
            <person name="Varghese N."/>
            <person name="Submissions S."/>
        </authorList>
    </citation>
    <scope>NUCLEOTIDE SEQUENCE [LARGE SCALE GENOMIC DNA]</scope>
    <source>
        <strain evidence="7">CGMCC 1.6763</strain>
    </source>
</reference>
<feature type="domain" description="HTH lysR-type" evidence="5">
    <location>
        <begin position="6"/>
        <end position="63"/>
    </location>
</feature>
<dbReference type="InterPro" id="IPR005119">
    <property type="entry name" value="LysR_subst-bd"/>
</dbReference>
<dbReference type="Gene3D" id="3.40.190.290">
    <property type="match status" value="1"/>
</dbReference>
<dbReference type="FunFam" id="1.10.10.10:FF:000001">
    <property type="entry name" value="LysR family transcriptional regulator"/>
    <property type="match status" value="1"/>
</dbReference>
<dbReference type="SUPFAM" id="SSF53850">
    <property type="entry name" value="Periplasmic binding protein-like II"/>
    <property type="match status" value="1"/>
</dbReference>
<evidence type="ECO:0000256" key="2">
    <source>
        <dbReference type="ARBA" id="ARBA00023015"/>
    </source>
</evidence>
<dbReference type="Gene3D" id="1.10.10.10">
    <property type="entry name" value="Winged helix-like DNA-binding domain superfamily/Winged helix DNA-binding domain"/>
    <property type="match status" value="1"/>
</dbReference>
<dbReference type="RefSeq" id="WP_177168253.1">
    <property type="nucleotide sequence ID" value="NZ_FNZF01000001.1"/>
</dbReference>
<gene>
    <name evidence="6" type="ORF">SAMN04488127_0735</name>
</gene>
<evidence type="ECO:0000256" key="4">
    <source>
        <dbReference type="ARBA" id="ARBA00023163"/>
    </source>
</evidence>
<evidence type="ECO:0000256" key="3">
    <source>
        <dbReference type="ARBA" id="ARBA00023125"/>
    </source>
</evidence>
<dbReference type="EMBL" id="FNZF01000001">
    <property type="protein sequence ID" value="SEI89738.1"/>
    <property type="molecule type" value="Genomic_DNA"/>
</dbReference>
<dbReference type="Pfam" id="PF03466">
    <property type="entry name" value="LysR_substrate"/>
    <property type="match status" value="1"/>
</dbReference>
<dbReference type="PANTHER" id="PTHR30419">
    <property type="entry name" value="HTH-TYPE TRANSCRIPTIONAL REGULATOR YBHD"/>
    <property type="match status" value="1"/>
</dbReference>
<dbReference type="InterPro" id="IPR036390">
    <property type="entry name" value="WH_DNA-bd_sf"/>
</dbReference>
<evidence type="ECO:0000256" key="1">
    <source>
        <dbReference type="ARBA" id="ARBA00009437"/>
    </source>
</evidence>
<dbReference type="InterPro" id="IPR000847">
    <property type="entry name" value="LysR_HTH_N"/>
</dbReference>
<comment type="similarity">
    <text evidence="1">Belongs to the LysR transcriptional regulatory family.</text>
</comment>